<dbReference type="AlphaFoldDB" id="A0A519BAJ1"/>
<feature type="transmembrane region" description="Helical" evidence="2">
    <location>
        <begin position="6"/>
        <end position="26"/>
    </location>
</feature>
<proteinExistence type="predicted"/>
<evidence type="ECO:0000313" key="3">
    <source>
        <dbReference type="EMBL" id="RZD14309.1"/>
    </source>
</evidence>
<keyword evidence="1" id="KW-0175">Coiled coil</keyword>
<dbReference type="Proteomes" id="UP000320813">
    <property type="component" value="Unassembled WGS sequence"/>
</dbReference>
<sequence length="78" mass="9001">MSMTTVIVIVLTAAGVIIAFFIQINIRIKDLKQDLKAEIDSIRKEIRDDRKEMGDDNKCLRDYIFSYMSDKAKKESCP</sequence>
<evidence type="ECO:0000256" key="2">
    <source>
        <dbReference type="SAM" id="Phobius"/>
    </source>
</evidence>
<gene>
    <name evidence="3" type="ORF">EVJ47_06485</name>
</gene>
<keyword evidence="2" id="KW-0472">Membrane</keyword>
<organism evidence="3 4">
    <name type="scientific">Candidatus Acidulodesulfobacterium ferriphilum</name>
    <dbReference type="NCBI Taxonomy" id="2597223"/>
    <lineage>
        <taxon>Bacteria</taxon>
        <taxon>Deltaproteobacteria</taxon>
        <taxon>Candidatus Acidulodesulfobacterales</taxon>
        <taxon>Candidatus Acidulodesulfobacterium</taxon>
    </lineage>
</organism>
<dbReference type="EMBL" id="SGBD01000003">
    <property type="protein sequence ID" value="RZD14309.1"/>
    <property type="molecule type" value="Genomic_DNA"/>
</dbReference>
<evidence type="ECO:0000256" key="1">
    <source>
        <dbReference type="SAM" id="Coils"/>
    </source>
</evidence>
<reference evidence="3 4" key="1">
    <citation type="submission" date="2019-01" db="EMBL/GenBank/DDBJ databases">
        <title>Insights into ecological role of a new deltaproteobacterial order Candidatus Sinidesulfobacterales (Sva0485) by metagenomics and metatranscriptomics.</title>
        <authorList>
            <person name="Tan S."/>
            <person name="Liu J."/>
            <person name="Fang Y."/>
            <person name="Hedlund B.P."/>
            <person name="Lian Z.H."/>
            <person name="Huang L.Y."/>
            <person name="Li J.T."/>
            <person name="Huang L.N."/>
            <person name="Li W.J."/>
            <person name="Jiang H.C."/>
            <person name="Dong H.L."/>
            <person name="Shu W.S."/>
        </authorList>
    </citation>
    <scope>NUCLEOTIDE SEQUENCE [LARGE SCALE GENOMIC DNA]</scope>
    <source>
        <strain evidence="3">AP3</strain>
    </source>
</reference>
<keyword evidence="2" id="KW-1133">Transmembrane helix</keyword>
<feature type="coiled-coil region" evidence="1">
    <location>
        <begin position="25"/>
        <end position="52"/>
    </location>
</feature>
<protein>
    <submittedName>
        <fullName evidence="3">Uncharacterized protein</fullName>
    </submittedName>
</protein>
<accession>A0A519BAJ1</accession>
<name>A0A519BAJ1_9DELT</name>
<comment type="caution">
    <text evidence="3">The sequence shown here is derived from an EMBL/GenBank/DDBJ whole genome shotgun (WGS) entry which is preliminary data.</text>
</comment>
<evidence type="ECO:0000313" key="4">
    <source>
        <dbReference type="Proteomes" id="UP000320813"/>
    </source>
</evidence>
<keyword evidence="2" id="KW-0812">Transmembrane</keyword>